<organism evidence="1 2">
    <name type="scientific">Batillaria attramentaria</name>
    <dbReference type="NCBI Taxonomy" id="370345"/>
    <lineage>
        <taxon>Eukaryota</taxon>
        <taxon>Metazoa</taxon>
        <taxon>Spiralia</taxon>
        <taxon>Lophotrochozoa</taxon>
        <taxon>Mollusca</taxon>
        <taxon>Gastropoda</taxon>
        <taxon>Caenogastropoda</taxon>
        <taxon>Sorbeoconcha</taxon>
        <taxon>Cerithioidea</taxon>
        <taxon>Batillariidae</taxon>
        <taxon>Batillaria</taxon>
    </lineage>
</organism>
<reference evidence="1 2" key="1">
    <citation type="journal article" date="2023" name="Sci. Data">
        <title>Genome assembly of the Korean intertidal mud-creeper Batillaria attramentaria.</title>
        <authorList>
            <person name="Patra A.K."/>
            <person name="Ho P.T."/>
            <person name="Jun S."/>
            <person name="Lee S.J."/>
            <person name="Kim Y."/>
            <person name="Won Y.J."/>
        </authorList>
    </citation>
    <scope>NUCLEOTIDE SEQUENCE [LARGE SCALE GENOMIC DNA]</scope>
    <source>
        <strain evidence="1">Wonlab-2016</strain>
    </source>
</reference>
<dbReference type="Proteomes" id="UP001519460">
    <property type="component" value="Unassembled WGS sequence"/>
</dbReference>
<name>A0ABD0JM22_9CAEN</name>
<sequence length="120" mass="12863">MAAGKDQKTLAKVCCDTPDHQCISPGSSTGVSLSARTACLERALVVYSLLSPATAIVYTDTVAFPKTGWTTRTGICLDTFSSCCAHRARKSIVNTSNSIDKPGYGEGHSLTHRDLTFTRY</sequence>
<gene>
    <name evidence="1" type="ORF">BaRGS_00032931</name>
</gene>
<dbReference type="AlphaFoldDB" id="A0ABD0JM22"/>
<evidence type="ECO:0000313" key="1">
    <source>
        <dbReference type="EMBL" id="KAK7475785.1"/>
    </source>
</evidence>
<dbReference type="EMBL" id="JACVVK020000393">
    <property type="protein sequence ID" value="KAK7475785.1"/>
    <property type="molecule type" value="Genomic_DNA"/>
</dbReference>
<comment type="caution">
    <text evidence="1">The sequence shown here is derived from an EMBL/GenBank/DDBJ whole genome shotgun (WGS) entry which is preliminary data.</text>
</comment>
<protein>
    <submittedName>
        <fullName evidence="1">Uncharacterized protein</fullName>
    </submittedName>
</protein>
<accession>A0ABD0JM22</accession>
<keyword evidence="2" id="KW-1185">Reference proteome</keyword>
<proteinExistence type="predicted"/>
<evidence type="ECO:0000313" key="2">
    <source>
        <dbReference type="Proteomes" id="UP001519460"/>
    </source>
</evidence>